<name>A0A2U9IPW1_9CREN</name>
<keyword evidence="4" id="KW-1185">Reference proteome</keyword>
<evidence type="ECO:0000313" key="4">
    <source>
        <dbReference type="Proteomes" id="UP000248410"/>
    </source>
</evidence>
<dbReference type="AlphaFoldDB" id="A0A2U9IPW1"/>
<feature type="transmembrane region" description="Helical" evidence="1">
    <location>
        <begin position="120"/>
        <end position="138"/>
    </location>
</feature>
<evidence type="ECO:0000259" key="2">
    <source>
        <dbReference type="Pfam" id="PF04173"/>
    </source>
</evidence>
<protein>
    <submittedName>
        <fullName evidence="3">TQO small subunit DoxD</fullName>
    </submittedName>
</protein>
<keyword evidence="1" id="KW-0812">Transmembrane</keyword>
<organism evidence="3 4">
    <name type="scientific">Acidianus sulfidivorans JP7</name>
    <dbReference type="NCBI Taxonomy" id="619593"/>
    <lineage>
        <taxon>Archaea</taxon>
        <taxon>Thermoproteota</taxon>
        <taxon>Thermoprotei</taxon>
        <taxon>Sulfolobales</taxon>
        <taxon>Sulfolobaceae</taxon>
        <taxon>Acidianus</taxon>
    </lineage>
</organism>
<feature type="transmembrane region" description="Helical" evidence="1">
    <location>
        <begin position="9"/>
        <end position="28"/>
    </location>
</feature>
<dbReference type="EMBL" id="CP029288">
    <property type="protein sequence ID" value="AWR98016.1"/>
    <property type="molecule type" value="Genomic_DNA"/>
</dbReference>
<dbReference type="Pfam" id="PF04173">
    <property type="entry name" value="DoxD"/>
    <property type="match status" value="1"/>
</dbReference>
<dbReference type="PANTHER" id="PTHR39157:SF1">
    <property type="entry name" value="DOXX FAMILY PROTEIN"/>
    <property type="match status" value="1"/>
</dbReference>
<evidence type="ECO:0000256" key="1">
    <source>
        <dbReference type="SAM" id="Phobius"/>
    </source>
</evidence>
<accession>A0A2U9IPW1</accession>
<feature type="domain" description="TQO small subunit DoxD" evidence="2">
    <location>
        <begin position="10"/>
        <end position="169"/>
    </location>
</feature>
<keyword evidence="1" id="KW-0472">Membrane</keyword>
<dbReference type="PANTHER" id="PTHR39157">
    <property type="entry name" value="INTEGRAL MEMBRANE PROTEIN-RELATED"/>
    <property type="match status" value="1"/>
</dbReference>
<keyword evidence="1" id="KW-1133">Transmembrane helix</keyword>
<dbReference type="OrthoDB" id="34127at2157"/>
<dbReference type="Proteomes" id="UP000248410">
    <property type="component" value="Chromosome"/>
</dbReference>
<evidence type="ECO:0000313" key="3">
    <source>
        <dbReference type="EMBL" id="AWR98016.1"/>
    </source>
</evidence>
<sequence>MSKIEQNQIWITLIRLVTASIWLNAGIFDKLLNPGFLNPNSNSYVGFTILYFSEGSIIKQFLYAVAFPHPILTGELVMTGEITFGILMFLGLGTRLASTAAFYTNLIYFLSAAWTGAEEYGINLLMMCVDLYFIYYGANYFSIDSLIEKKFSIINNRKLWIIIASIIYLSVVLYLYLYGKGII</sequence>
<proteinExistence type="predicted"/>
<feature type="transmembrane region" description="Helical" evidence="1">
    <location>
        <begin position="159"/>
        <end position="177"/>
    </location>
</feature>
<reference evidence="3 4" key="1">
    <citation type="submission" date="2018-05" db="EMBL/GenBank/DDBJ databases">
        <title>Complete Genome Sequences of Extremely Thermoacidophilic, Metal-Mobilizing Type-Strain Members of the Archaeal Family Sulfolobaceae: Acidianus brierleyi DSM-1651T, Acidianus sulfidivorans DSM-18786T, Metallosphaera hakonensis DSM-7519T, and Metallosphaera prunae DSM-10039T.</title>
        <authorList>
            <person name="Counts J.A."/>
            <person name="Kelly R.M."/>
        </authorList>
    </citation>
    <scope>NUCLEOTIDE SEQUENCE [LARGE SCALE GENOMIC DNA]</scope>
    <source>
        <strain evidence="3 4">JP7</strain>
    </source>
</reference>
<gene>
    <name evidence="3" type="ORF">DFR86_11030</name>
</gene>
<dbReference type="GeneID" id="36838509"/>
<dbReference type="RefSeq" id="WP_110380906.1">
    <property type="nucleotide sequence ID" value="NZ_CP029288.2"/>
</dbReference>
<dbReference type="InterPro" id="IPR007301">
    <property type="entry name" value="DoxD"/>
</dbReference>
<dbReference type="KEGG" id="asul:DFR86_11030"/>